<evidence type="ECO:0000313" key="4">
    <source>
        <dbReference type="EMBL" id="MSS01593.1"/>
    </source>
</evidence>
<proteinExistence type="predicted"/>
<dbReference type="Pfam" id="PF00455">
    <property type="entry name" value="DeoRC"/>
    <property type="match status" value="1"/>
</dbReference>
<sequence>MNKQDRWQKILKLTQEKNKVSSEEIQKECHTSIATVRRDLQQMEDLQLIQRYHGGAMCMTQVDELPMLYKSSENISEKIQIARKAASKIRNNQTIYIDAGSTTFEMIPYIHSKNITIVTIGIPHLNALMNKNIQTFVLPGIVRKSTEAITGAKTLEYLDHFYFDCAFLGTNGIHEKAGITTTNDWEAAVKEKVIHRCSQAYILADSTKFNKIYPIKYADLDDVICISEIQPFPMRYF</sequence>
<dbReference type="Proteomes" id="UP000470082">
    <property type="component" value="Unassembled WGS sequence"/>
</dbReference>
<dbReference type="InterPro" id="IPR036388">
    <property type="entry name" value="WH-like_DNA-bd_sf"/>
</dbReference>
<evidence type="ECO:0000256" key="2">
    <source>
        <dbReference type="ARBA" id="ARBA00023163"/>
    </source>
</evidence>
<dbReference type="InterPro" id="IPR001034">
    <property type="entry name" value="DeoR_HTH"/>
</dbReference>
<accession>A0A7X2T416</accession>
<feature type="domain" description="HTH deoR-type" evidence="3">
    <location>
        <begin position="3"/>
        <end position="58"/>
    </location>
</feature>
<dbReference type="SUPFAM" id="SSF46785">
    <property type="entry name" value="Winged helix' DNA-binding domain"/>
    <property type="match status" value="1"/>
</dbReference>
<reference evidence="4 5" key="1">
    <citation type="submission" date="2019-08" db="EMBL/GenBank/DDBJ databases">
        <title>In-depth cultivation of the pig gut microbiome towards novel bacterial diversity and tailored functional studies.</title>
        <authorList>
            <person name="Wylensek D."/>
            <person name="Hitch T.C.A."/>
            <person name="Clavel T."/>
        </authorList>
    </citation>
    <scope>NUCLEOTIDE SEQUENCE [LARGE SCALE GENOMIC DNA]</scope>
    <source>
        <strain evidence="4 5">LKV-178-WT-2G</strain>
    </source>
</reference>
<dbReference type="SMART" id="SM00420">
    <property type="entry name" value="HTH_DEOR"/>
    <property type="match status" value="1"/>
</dbReference>
<keyword evidence="1" id="KW-0805">Transcription regulation</keyword>
<evidence type="ECO:0000259" key="3">
    <source>
        <dbReference type="PROSITE" id="PS51000"/>
    </source>
</evidence>
<protein>
    <submittedName>
        <fullName evidence="4">DeoR/GlpR transcriptional regulator</fullName>
    </submittedName>
</protein>
<dbReference type="Gene3D" id="3.40.50.1360">
    <property type="match status" value="1"/>
</dbReference>
<dbReference type="PANTHER" id="PTHR30363:SF56">
    <property type="entry name" value="TRANSCRIPTIONAL REGULATOR, DEOR FAMILY"/>
    <property type="match status" value="1"/>
</dbReference>
<gene>
    <name evidence="4" type="ORF">FYJ50_05715</name>
</gene>
<dbReference type="Gene3D" id="1.10.10.10">
    <property type="entry name" value="Winged helix-like DNA-binding domain superfamily/Winged helix DNA-binding domain"/>
    <property type="match status" value="1"/>
</dbReference>
<organism evidence="4 5">
    <name type="scientific">Floccifex porci</name>
    <dbReference type="NCBI Taxonomy" id="2606629"/>
    <lineage>
        <taxon>Bacteria</taxon>
        <taxon>Bacillati</taxon>
        <taxon>Bacillota</taxon>
        <taxon>Erysipelotrichia</taxon>
        <taxon>Erysipelotrichales</taxon>
        <taxon>Erysipelotrichaceae</taxon>
        <taxon>Floccifex</taxon>
    </lineage>
</organism>
<dbReference type="GO" id="GO:0003700">
    <property type="term" value="F:DNA-binding transcription factor activity"/>
    <property type="evidence" value="ECO:0007669"/>
    <property type="project" value="InterPro"/>
</dbReference>
<dbReference type="InterPro" id="IPR050313">
    <property type="entry name" value="Carb_Metab_HTH_regulators"/>
</dbReference>
<dbReference type="Pfam" id="PF08220">
    <property type="entry name" value="HTH_DeoR"/>
    <property type="match status" value="1"/>
</dbReference>
<comment type="caution">
    <text evidence="4">The sequence shown here is derived from an EMBL/GenBank/DDBJ whole genome shotgun (WGS) entry which is preliminary data.</text>
</comment>
<dbReference type="SMART" id="SM01134">
    <property type="entry name" value="DeoRC"/>
    <property type="match status" value="1"/>
</dbReference>
<dbReference type="InterPro" id="IPR037171">
    <property type="entry name" value="NagB/RpiA_transferase-like"/>
</dbReference>
<dbReference type="AlphaFoldDB" id="A0A7X2T416"/>
<dbReference type="PRINTS" id="PR00037">
    <property type="entry name" value="HTHLACR"/>
</dbReference>
<dbReference type="SUPFAM" id="SSF100950">
    <property type="entry name" value="NagB/RpiA/CoA transferase-like"/>
    <property type="match status" value="1"/>
</dbReference>
<dbReference type="PANTHER" id="PTHR30363">
    <property type="entry name" value="HTH-TYPE TRANSCRIPTIONAL REGULATOR SRLR-RELATED"/>
    <property type="match status" value="1"/>
</dbReference>
<dbReference type="InterPro" id="IPR014036">
    <property type="entry name" value="DeoR-like_C"/>
</dbReference>
<name>A0A7X2T416_9FIRM</name>
<dbReference type="InterPro" id="IPR036390">
    <property type="entry name" value="WH_DNA-bd_sf"/>
</dbReference>
<dbReference type="EMBL" id="VUMM01000009">
    <property type="protein sequence ID" value="MSS01593.1"/>
    <property type="molecule type" value="Genomic_DNA"/>
</dbReference>
<keyword evidence="2" id="KW-0804">Transcription</keyword>
<evidence type="ECO:0000256" key="1">
    <source>
        <dbReference type="ARBA" id="ARBA00023015"/>
    </source>
</evidence>
<dbReference type="RefSeq" id="WP_154460131.1">
    <property type="nucleotide sequence ID" value="NZ_JAQYTQ010000036.1"/>
</dbReference>
<keyword evidence="5" id="KW-1185">Reference proteome</keyword>
<evidence type="ECO:0000313" key="5">
    <source>
        <dbReference type="Proteomes" id="UP000470082"/>
    </source>
</evidence>
<dbReference type="PROSITE" id="PS51000">
    <property type="entry name" value="HTH_DEOR_2"/>
    <property type="match status" value="1"/>
</dbReference>